<dbReference type="InterPro" id="IPR007197">
    <property type="entry name" value="rSAM"/>
</dbReference>
<dbReference type="NCBIfam" id="NF033668">
    <property type="entry name" value="rSAM_PA0069"/>
    <property type="match status" value="1"/>
</dbReference>
<dbReference type="InterPro" id="IPR040086">
    <property type="entry name" value="MJ0683-like"/>
</dbReference>
<dbReference type="GO" id="GO:0016829">
    <property type="term" value="F:lyase activity"/>
    <property type="evidence" value="ECO:0007669"/>
    <property type="project" value="UniProtKB-KW"/>
</dbReference>
<dbReference type="Proteomes" id="UP000199041">
    <property type="component" value="Unassembled WGS sequence"/>
</dbReference>
<sequence length="361" mass="40928">MDQENTKNIQYQKGQGAQSNPHNRFLNHSYGQFEPEGIDDWALEEHVQTNFIKTNAKTIVNKVDSQDVGMAYSLNPYQGCEHGCIYCYARNSHEYWGYSAGLDFERNILIKSGAPGLFRAFLNKKSWSGDTISLSGNTDCYQPAERKFKLTRQLLEIALEYRQPISIITKNSLVLRDLDILKDMAAMQLCAVYVSINSLDEKLRQKLEPRTTTATQRLKIIESLSSAGIPVGIMEAPIIPGLNDTEIPQILKTVAMAGAKWAGYTIVRLNGQIADIFKDWLFKTFPDRAEKVYHSIQQCHAGKVNDSVFGRRMRGEGHLASIIGQTFKLHARLNQLNETRLQLNHELFKRPGEARQLSLFD</sequence>
<proteinExistence type="predicted"/>
<keyword evidence="1" id="KW-0479">Metal-binding</keyword>
<dbReference type="EMBL" id="FNQY01000019">
    <property type="protein sequence ID" value="SEA44532.1"/>
    <property type="molecule type" value="Genomic_DNA"/>
</dbReference>
<evidence type="ECO:0000313" key="7">
    <source>
        <dbReference type="Proteomes" id="UP000199041"/>
    </source>
</evidence>
<dbReference type="RefSeq" id="WP_091399874.1">
    <property type="nucleotide sequence ID" value="NZ_FNQY01000019.1"/>
</dbReference>
<evidence type="ECO:0000259" key="5">
    <source>
        <dbReference type="SMART" id="SM00729"/>
    </source>
</evidence>
<dbReference type="STRING" id="551991.SAMN05192529_11919"/>
<dbReference type="InterPro" id="IPR058240">
    <property type="entry name" value="rSAM_sf"/>
</dbReference>
<reference evidence="6 7" key="1">
    <citation type="submission" date="2016-10" db="EMBL/GenBank/DDBJ databases">
        <authorList>
            <person name="de Groot N.N."/>
        </authorList>
    </citation>
    <scope>NUCLEOTIDE SEQUENCE [LARGE SCALE GENOMIC DNA]</scope>
    <source>
        <strain evidence="6 7">Vu-144</strain>
    </source>
</reference>
<dbReference type="GO" id="GO:0046872">
    <property type="term" value="F:metal ion binding"/>
    <property type="evidence" value="ECO:0007669"/>
    <property type="project" value="UniProtKB-KW"/>
</dbReference>
<protein>
    <submittedName>
        <fullName evidence="6">DNA repair photolyase</fullName>
    </submittedName>
</protein>
<accession>A0A1H4B9M6</accession>
<dbReference type="PANTHER" id="PTHR43432">
    <property type="entry name" value="SLR0285 PROTEIN"/>
    <property type="match status" value="1"/>
</dbReference>
<evidence type="ECO:0000256" key="4">
    <source>
        <dbReference type="SAM" id="MobiDB-lite"/>
    </source>
</evidence>
<evidence type="ECO:0000256" key="2">
    <source>
        <dbReference type="ARBA" id="ARBA00023004"/>
    </source>
</evidence>
<name>A0A1H4B9M6_9BACT</name>
<keyword evidence="6" id="KW-0456">Lyase</keyword>
<feature type="region of interest" description="Disordered" evidence="4">
    <location>
        <begin position="1"/>
        <end position="22"/>
    </location>
</feature>
<dbReference type="GO" id="GO:0051536">
    <property type="term" value="F:iron-sulfur cluster binding"/>
    <property type="evidence" value="ECO:0007669"/>
    <property type="project" value="UniProtKB-KW"/>
</dbReference>
<dbReference type="SUPFAM" id="SSF102114">
    <property type="entry name" value="Radical SAM enzymes"/>
    <property type="match status" value="1"/>
</dbReference>
<dbReference type="InterPro" id="IPR006638">
    <property type="entry name" value="Elp3/MiaA/NifB-like_rSAM"/>
</dbReference>
<evidence type="ECO:0000256" key="1">
    <source>
        <dbReference type="ARBA" id="ARBA00022723"/>
    </source>
</evidence>
<dbReference type="SFLD" id="SFLDG01084">
    <property type="entry name" value="Uncharacterised_Radical_SAM_Su"/>
    <property type="match status" value="1"/>
</dbReference>
<keyword evidence="2" id="KW-0408">Iron</keyword>
<dbReference type="Pfam" id="PF04055">
    <property type="entry name" value="Radical_SAM"/>
    <property type="match status" value="1"/>
</dbReference>
<organism evidence="6 7">
    <name type="scientific">Arachidicoccus rhizosphaerae</name>
    <dbReference type="NCBI Taxonomy" id="551991"/>
    <lineage>
        <taxon>Bacteria</taxon>
        <taxon>Pseudomonadati</taxon>
        <taxon>Bacteroidota</taxon>
        <taxon>Chitinophagia</taxon>
        <taxon>Chitinophagales</taxon>
        <taxon>Chitinophagaceae</taxon>
        <taxon>Arachidicoccus</taxon>
    </lineage>
</organism>
<dbReference type="PANTHER" id="PTHR43432:SF3">
    <property type="entry name" value="SLR0285 PROTEIN"/>
    <property type="match status" value="1"/>
</dbReference>
<dbReference type="AlphaFoldDB" id="A0A1H4B9M6"/>
<dbReference type="CDD" id="cd01335">
    <property type="entry name" value="Radical_SAM"/>
    <property type="match status" value="1"/>
</dbReference>
<dbReference type="OrthoDB" id="9785699at2"/>
<keyword evidence="3" id="KW-0411">Iron-sulfur</keyword>
<gene>
    <name evidence="6" type="ORF">SAMN05192529_11919</name>
</gene>
<dbReference type="SFLD" id="SFLDS00029">
    <property type="entry name" value="Radical_SAM"/>
    <property type="match status" value="1"/>
</dbReference>
<dbReference type="SMART" id="SM00729">
    <property type="entry name" value="Elp3"/>
    <property type="match status" value="1"/>
</dbReference>
<evidence type="ECO:0000256" key="3">
    <source>
        <dbReference type="ARBA" id="ARBA00023014"/>
    </source>
</evidence>
<keyword evidence="7" id="KW-1185">Reference proteome</keyword>
<feature type="domain" description="Elp3/MiaA/NifB-like radical SAM core" evidence="5">
    <location>
        <begin position="70"/>
        <end position="287"/>
    </location>
</feature>
<evidence type="ECO:0000313" key="6">
    <source>
        <dbReference type="EMBL" id="SEA44532.1"/>
    </source>
</evidence>
<dbReference type="Gene3D" id="3.80.30.30">
    <property type="match status" value="1"/>
</dbReference>